<reference evidence="6" key="1">
    <citation type="journal article" date="2006" name="PLoS Biol.">
        <title>Macronuclear genome sequence of the ciliate Tetrahymena thermophila, a model eukaryote.</title>
        <authorList>
            <person name="Eisen J.A."/>
            <person name="Coyne R.S."/>
            <person name="Wu M."/>
            <person name="Wu D."/>
            <person name="Thiagarajan M."/>
            <person name="Wortman J.R."/>
            <person name="Badger J.H."/>
            <person name="Ren Q."/>
            <person name="Amedeo P."/>
            <person name="Jones K.M."/>
            <person name="Tallon L.J."/>
            <person name="Delcher A.L."/>
            <person name="Salzberg S.L."/>
            <person name="Silva J.C."/>
            <person name="Haas B.J."/>
            <person name="Majoros W.H."/>
            <person name="Farzad M."/>
            <person name="Carlton J.M."/>
            <person name="Smith R.K. Jr."/>
            <person name="Garg J."/>
            <person name="Pearlman R.E."/>
            <person name="Karrer K.M."/>
            <person name="Sun L."/>
            <person name="Manning G."/>
            <person name="Elde N.C."/>
            <person name="Turkewitz A.P."/>
            <person name="Asai D.J."/>
            <person name="Wilkes D.E."/>
            <person name="Wang Y."/>
            <person name="Cai H."/>
            <person name="Collins K."/>
            <person name="Stewart B.A."/>
            <person name="Lee S.R."/>
            <person name="Wilamowska K."/>
            <person name="Weinberg Z."/>
            <person name="Ruzzo W.L."/>
            <person name="Wloga D."/>
            <person name="Gaertig J."/>
            <person name="Frankel J."/>
            <person name="Tsao C.-C."/>
            <person name="Gorovsky M.A."/>
            <person name="Keeling P.J."/>
            <person name="Waller R.F."/>
            <person name="Patron N.J."/>
            <person name="Cherry J.M."/>
            <person name="Stover N.A."/>
            <person name="Krieger C.J."/>
            <person name="del Toro C."/>
            <person name="Ryder H.F."/>
            <person name="Williamson S.C."/>
            <person name="Barbeau R.A."/>
            <person name="Hamilton E.P."/>
            <person name="Orias E."/>
        </authorList>
    </citation>
    <scope>NUCLEOTIDE SEQUENCE [LARGE SCALE GENOMIC DNA]</scope>
    <source>
        <strain evidence="6">SB210</strain>
    </source>
</reference>
<protein>
    <submittedName>
        <fullName evidence="5">Protein kinase</fullName>
    </submittedName>
</protein>
<accession>A4VCV2</accession>
<feature type="binding site" evidence="3">
    <location>
        <position position="82"/>
    </location>
    <ligand>
        <name>ATP</name>
        <dbReference type="ChEBI" id="CHEBI:30616"/>
    </ligand>
</feature>
<dbReference type="AlphaFoldDB" id="A4VCV2"/>
<keyword evidence="1 3" id="KW-0547">Nucleotide-binding</keyword>
<dbReference type="InterPro" id="IPR053235">
    <property type="entry name" value="Ser_Thr_kinase"/>
</dbReference>
<evidence type="ECO:0000256" key="2">
    <source>
        <dbReference type="ARBA" id="ARBA00022840"/>
    </source>
</evidence>
<dbReference type="InterPro" id="IPR008271">
    <property type="entry name" value="Ser/Thr_kinase_AS"/>
</dbReference>
<dbReference type="InterPro" id="IPR011009">
    <property type="entry name" value="Kinase-like_dom_sf"/>
</dbReference>
<dbReference type="GO" id="GO:0004672">
    <property type="term" value="F:protein kinase activity"/>
    <property type="evidence" value="ECO:0007669"/>
    <property type="project" value="InterPro"/>
</dbReference>
<keyword evidence="5" id="KW-0808">Transferase</keyword>
<dbReference type="Gene3D" id="1.10.510.10">
    <property type="entry name" value="Transferase(Phosphotransferase) domain 1"/>
    <property type="match status" value="1"/>
</dbReference>
<dbReference type="EMBL" id="GG662443">
    <property type="protein sequence ID" value="EDK31364.2"/>
    <property type="molecule type" value="Genomic_DNA"/>
</dbReference>
<dbReference type="PROSITE" id="PS00107">
    <property type="entry name" value="PROTEIN_KINASE_ATP"/>
    <property type="match status" value="1"/>
</dbReference>
<dbReference type="SMART" id="SM00220">
    <property type="entry name" value="S_TKc"/>
    <property type="match status" value="1"/>
</dbReference>
<dbReference type="InParanoid" id="A4VCV2"/>
<name>A4VCV2_TETTS</name>
<dbReference type="InterPro" id="IPR017441">
    <property type="entry name" value="Protein_kinase_ATP_BS"/>
</dbReference>
<dbReference type="PANTHER" id="PTHR24361">
    <property type="entry name" value="MITOGEN-ACTIVATED KINASE KINASE KINASE"/>
    <property type="match status" value="1"/>
</dbReference>
<dbReference type="PANTHER" id="PTHR24361:SF678">
    <property type="entry name" value="SPORULATION-SPECIFIC PROTEIN 1"/>
    <property type="match status" value="1"/>
</dbReference>
<dbReference type="SUPFAM" id="SSF56112">
    <property type="entry name" value="Protein kinase-like (PK-like)"/>
    <property type="match status" value="1"/>
</dbReference>
<dbReference type="PROSITE" id="PS00108">
    <property type="entry name" value="PROTEIN_KINASE_ST"/>
    <property type="match status" value="1"/>
</dbReference>
<organism evidence="5 6">
    <name type="scientific">Tetrahymena thermophila (strain SB210)</name>
    <dbReference type="NCBI Taxonomy" id="312017"/>
    <lineage>
        <taxon>Eukaryota</taxon>
        <taxon>Sar</taxon>
        <taxon>Alveolata</taxon>
        <taxon>Ciliophora</taxon>
        <taxon>Intramacronucleata</taxon>
        <taxon>Oligohymenophorea</taxon>
        <taxon>Hymenostomatida</taxon>
        <taxon>Tetrahymenina</taxon>
        <taxon>Tetrahymenidae</taxon>
        <taxon>Tetrahymena</taxon>
    </lineage>
</organism>
<evidence type="ECO:0000256" key="1">
    <source>
        <dbReference type="ARBA" id="ARBA00022741"/>
    </source>
</evidence>
<dbReference type="eggNOG" id="KOG0591">
    <property type="taxonomic scope" value="Eukaryota"/>
</dbReference>
<evidence type="ECO:0000256" key="3">
    <source>
        <dbReference type="PROSITE-ProRule" id="PRU10141"/>
    </source>
</evidence>
<dbReference type="KEGG" id="tet:TTHERM_00242079"/>
<evidence type="ECO:0000313" key="6">
    <source>
        <dbReference type="Proteomes" id="UP000009168"/>
    </source>
</evidence>
<keyword evidence="6" id="KW-1185">Reference proteome</keyword>
<dbReference type="GO" id="GO:0005737">
    <property type="term" value="C:cytoplasm"/>
    <property type="evidence" value="ECO:0007669"/>
    <property type="project" value="TreeGrafter"/>
</dbReference>
<dbReference type="GeneID" id="7825335"/>
<evidence type="ECO:0000259" key="4">
    <source>
        <dbReference type="PROSITE" id="PS50011"/>
    </source>
</evidence>
<keyword evidence="2 3" id="KW-0067">ATP-binding</keyword>
<dbReference type="STRING" id="312017.A4VCV2"/>
<sequence length="619" mass="72610">MSSCLKYICCCFKRQNDQNNYKQEKLKDFERCAFDKQQKSFIFKGNLYNLQEQIGQGAFSEVYTVFNQNKKRFEVLKKLILKESVDEYIQEYKILKSIKHEFVIQFYDCLLLDDDLCFLMEYAEQGTLQQFIDNPYLLNKKIDANFILEICEGIFEGIQYLQIKKIIHRDLKPENILISDFKAKIADLGLSKFLLSKYANTNVGNMLYAAPEKNNADKGGYGLKSDIYSAGLILCQVILRLAVKQISQINFFDNQDSFKNIPQELKKLISLLISKNPEERPSCDFVIQQINAFKQSSDVIKFISNKYQFSSHQVNQKSINIEEQNDIEKQDKLNKPLIEGEDDKDSIDVLSCEKIQINFGQDQTQNQDYKPENEQWFEQNFTAGAVSIVRFKDYEKGIKQFEKVLNVEVRDEFMVQKKLMMVLWMMRKKNFTLQSLFSQQKTQQDYEKAKQYAEVGLQLDPLNQNCLSIVVLSMIKLRYTEIEIMIHIEKFISKIYFGGLLLFMTLVDIQKYIHPSYAKSIANNSTNFNEEVILGCSLYFYSKNQLFSIQKIIFQQINKDSQQLQIVNQLIQMLNSEKINIFIDAAQSTNFDNNLRLGFCYYTIQQYLLINSIRNIKRK</sequence>
<dbReference type="CDD" id="cd00180">
    <property type="entry name" value="PKc"/>
    <property type="match status" value="1"/>
</dbReference>
<dbReference type="Pfam" id="PF00069">
    <property type="entry name" value="Pkinase"/>
    <property type="match status" value="1"/>
</dbReference>
<dbReference type="RefSeq" id="XP_001471037.2">
    <property type="nucleotide sequence ID" value="XM_001470987.2"/>
</dbReference>
<dbReference type="HOGENOM" id="CLU_429928_0_0_1"/>
<dbReference type="GO" id="GO:0005524">
    <property type="term" value="F:ATP binding"/>
    <property type="evidence" value="ECO:0007669"/>
    <property type="project" value="UniProtKB-UniRule"/>
</dbReference>
<dbReference type="PROSITE" id="PS50011">
    <property type="entry name" value="PROTEIN_KINASE_DOM"/>
    <property type="match status" value="1"/>
</dbReference>
<dbReference type="InterPro" id="IPR000719">
    <property type="entry name" value="Prot_kinase_dom"/>
</dbReference>
<proteinExistence type="predicted"/>
<gene>
    <name evidence="5" type="ORF">TTHERM_00242079</name>
</gene>
<keyword evidence="5" id="KW-0418">Kinase</keyword>
<dbReference type="OrthoDB" id="1405469at2759"/>
<dbReference type="Proteomes" id="UP000009168">
    <property type="component" value="Unassembled WGS sequence"/>
</dbReference>
<feature type="domain" description="Protein kinase" evidence="4">
    <location>
        <begin position="48"/>
        <end position="294"/>
    </location>
</feature>
<evidence type="ECO:0000313" key="5">
    <source>
        <dbReference type="EMBL" id="EDK31364.2"/>
    </source>
</evidence>